<dbReference type="SUPFAM" id="SSF142019">
    <property type="entry name" value="Nqo1 FMN-binding domain-like"/>
    <property type="match status" value="1"/>
</dbReference>
<dbReference type="EMBL" id="JAIOIU010000007">
    <property type="protein sequence ID" value="MBZ0158581.1"/>
    <property type="molecule type" value="Genomic_DNA"/>
</dbReference>
<dbReference type="GO" id="GO:0008137">
    <property type="term" value="F:NADH dehydrogenase (ubiquinone) activity"/>
    <property type="evidence" value="ECO:0007669"/>
    <property type="project" value="InterPro"/>
</dbReference>
<dbReference type="Pfam" id="PF01512">
    <property type="entry name" value="Complex1_51K"/>
    <property type="match status" value="1"/>
</dbReference>
<keyword evidence="3" id="KW-0479">Metal-binding</keyword>
<dbReference type="InterPro" id="IPR042128">
    <property type="entry name" value="NuoE_dom"/>
</dbReference>
<evidence type="ECO:0000313" key="8">
    <source>
        <dbReference type="Proteomes" id="UP001197609"/>
    </source>
</evidence>
<gene>
    <name evidence="7" type="ORF">K8G79_00270</name>
</gene>
<dbReference type="PANTHER" id="PTHR43578">
    <property type="entry name" value="NADH-QUINONE OXIDOREDUCTASE SUBUNIT F"/>
    <property type="match status" value="1"/>
</dbReference>
<dbReference type="GO" id="GO:0010181">
    <property type="term" value="F:FMN binding"/>
    <property type="evidence" value="ECO:0007669"/>
    <property type="project" value="InterPro"/>
</dbReference>
<evidence type="ECO:0000256" key="3">
    <source>
        <dbReference type="ARBA" id="ARBA00022723"/>
    </source>
</evidence>
<dbReference type="InterPro" id="IPR001949">
    <property type="entry name" value="NADH-UbQ_OxRdtase_51kDa_CS"/>
</dbReference>
<dbReference type="InterPro" id="IPR036249">
    <property type="entry name" value="Thioredoxin-like_sf"/>
</dbReference>
<dbReference type="CDD" id="cd02980">
    <property type="entry name" value="TRX_Fd_family"/>
    <property type="match status" value="1"/>
</dbReference>
<dbReference type="InterPro" id="IPR037207">
    <property type="entry name" value="Nuop51_4Fe4S-bd_sf"/>
</dbReference>
<dbReference type="FunFam" id="3.40.50.11540:FF:000001">
    <property type="entry name" value="NADH dehydrogenase [ubiquinone] flavoprotein 1, mitochondrial"/>
    <property type="match status" value="1"/>
</dbReference>
<dbReference type="Gene3D" id="3.40.50.11540">
    <property type="entry name" value="NADH-ubiquinone oxidoreductase 51kDa subunit"/>
    <property type="match status" value="1"/>
</dbReference>
<protein>
    <submittedName>
        <fullName evidence="7">NAD(P)H-dependent oxidoreductase subunit E</fullName>
    </submittedName>
</protein>
<dbReference type="AlphaFoldDB" id="A0AAJ1EIF7"/>
<dbReference type="Gene3D" id="3.10.20.600">
    <property type="match status" value="1"/>
</dbReference>
<dbReference type="SMART" id="SM00928">
    <property type="entry name" value="NADH_4Fe-4S"/>
    <property type="match status" value="1"/>
</dbReference>
<dbReference type="InterPro" id="IPR011538">
    <property type="entry name" value="Nuo51_FMN-bd"/>
</dbReference>
<sequence length="697" mass="74529">MTQFPRERTWLLPALQAAQEAEGWLSPESLATVALHLRVPQSEVYGVAGHYPEFRLVKPGSRIVRVCTGVSCRIQGGLTLLHTLQDRLGLRTGETSQDHSVTLEEVDCLFRCSMAPLVEVDRRCYGRVGVDQLDRLFDLPVPRKPYISVPSFVQPTGDIPPATFEQLLAQSSTHPDTEFRLVVGVGSCSESVGADLLMGRLAEEAERQGLSATVVEGGCNGMCYAAPIVELYRSGWPRMTLKAVTVNHVRSLISALKDNRLPAELEAVAWQESSWHGISGLDQEPFLGGQHRAVLERCGTVDASDLTDALRQGSYAAFARALEQHDPLTVINEVKASGLAGRGGAYFGAGRKWEACRNATGSPKYLVVNGEEGEPGIFKDRHLMEGDPHRLLEGILLAAFASGAGRGILFINGEADLSAHRMEQALRSAEAVGLLGERILGSDFSFQLELRRGAGGFILGEETALMEAIEGKRAMPRPKPPFPVEAGLWGKPTVINNVETLAAVPLIVSRGAAWFSALGGGRGTKLFGLSGHLARPGIVEVPVGVSLRHLIQEIGGGGDGQALKAALVGGPSGVIVHQSRFDEPLIPGSNLSPGSGGVVALGENVSIGDVTRTLLAFNAQESCGKCTPCREGTVRLLTLLDQPSSSNRRREIEELAEIVRLASLCGLGQSAPLSLLSALQQFPEKMVSTPPEITGRE</sequence>
<accession>A0AAJ1EIF7</accession>
<dbReference type="Proteomes" id="UP001197609">
    <property type="component" value="Unassembled WGS sequence"/>
</dbReference>
<dbReference type="Pfam" id="PF01257">
    <property type="entry name" value="2Fe-2S_thioredx"/>
    <property type="match status" value="1"/>
</dbReference>
<dbReference type="Gene3D" id="1.20.1440.230">
    <property type="entry name" value="NADH-ubiquinone oxidoreductase 51kDa subunit, iron-sulphur binding domain"/>
    <property type="match status" value="1"/>
</dbReference>
<dbReference type="InterPro" id="IPR019554">
    <property type="entry name" value="Soluble_ligand-bd"/>
</dbReference>
<keyword evidence="4" id="KW-0408">Iron</keyword>
<evidence type="ECO:0000256" key="4">
    <source>
        <dbReference type="ARBA" id="ARBA00023004"/>
    </source>
</evidence>
<comment type="similarity">
    <text evidence="1">Belongs to the complex I 51 kDa subunit family.</text>
</comment>
<dbReference type="InterPro" id="IPR041921">
    <property type="entry name" value="NuoE_N"/>
</dbReference>
<dbReference type="SUPFAM" id="SSF142984">
    <property type="entry name" value="Nqo1 middle domain-like"/>
    <property type="match status" value="1"/>
</dbReference>
<organism evidence="7 8">
    <name type="scientific">Candidatus Methylomirabilis tolerans</name>
    <dbReference type="NCBI Taxonomy" id="3123416"/>
    <lineage>
        <taxon>Bacteria</taxon>
        <taxon>Candidatus Methylomirabilota</taxon>
        <taxon>Candidatus Methylomirabilia</taxon>
        <taxon>Candidatus Methylomirabilales</taxon>
        <taxon>Candidatus Methylomirabilaceae</taxon>
        <taxon>Candidatus Methylomirabilis</taxon>
    </lineage>
</organism>
<evidence type="ECO:0000256" key="5">
    <source>
        <dbReference type="ARBA" id="ARBA00023014"/>
    </source>
</evidence>
<dbReference type="SUPFAM" id="SSF52833">
    <property type="entry name" value="Thioredoxin-like"/>
    <property type="match status" value="2"/>
</dbReference>
<dbReference type="PANTHER" id="PTHR43578:SF3">
    <property type="entry name" value="NADH-QUINONE OXIDOREDUCTASE SUBUNIT F"/>
    <property type="match status" value="1"/>
</dbReference>
<reference evidence="7 8" key="1">
    <citation type="journal article" date="2021" name="bioRxiv">
        <title>Unraveling nitrogen, sulfur and carbon metabolic pathways and microbial community transcriptional responses to substrate deprivation and toxicity stresses in a bioreactor mimicking anoxic brackish coastal sediment conditions.</title>
        <authorList>
            <person name="Martins P.D."/>
            <person name="Echeveste M.J."/>
            <person name="Arshad A."/>
            <person name="Kurth J."/>
            <person name="Ouboter H."/>
            <person name="Jetten M.S.M."/>
            <person name="Welte C.U."/>
        </authorList>
    </citation>
    <scope>NUCLEOTIDE SEQUENCE [LARGE SCALE GENOMIC DNA]</scope>
    <source>
        <strain evidence="7">MAG_38</strain>
    </source>
</reference>
<dbReference type="InterPro" id="IPR037225">
    <property type="entry name" value="Nuo51_FMN-bd_sf"/>
</dbReference>
<name>A0AAJ1EIF7_9BACT</name>
<dbReference type="Gene3D" id="6.10.250.1450">
    <property type="match status" value="1"/>
</dbReference>
<dbReference type="Pfam" id="PF10531">
    <property type="entry name" value="SLBB"/>
    <property type="match status" value="1"/>
</dbReference>
<proteinExistence type="inferred from homology"/>
<dbReference type="InterPro" id="IPR019575">
    <property type="entry name" value="Nuop51_4Fe4S-bd"/>
</dbReference>
<evidence type="ECO:0000313" key="7">
    <source>
        <dbReference type="EMBL" id="MBZ0158581.1"/>
    </source>
</evidence>
<evidence type="ECO:0000256" key="2">
    <source>
        <dbReference type="ARBA" id="ARBA00022485"/>
    </source>
</evidence>
<dbReference type="GO" id="GO:0051539">
    <property type="term" value="F:4 iron, 4 sulfur cluster binding"/>
    <property type="evidence" value="ECO:0007669"/>
    <property type="project" value="UniProtKB-KW"/>
</dbReference>
<keyword evidence="2" id="KW-0004">4Fe-4S</keyword>
<feature type="domain" description="NADH-ubiquinone oxidoreductase 51kDa subunit iron-sulphur binding" evidence="6">
    <location>
        <begin position="608"/>
        <end position="655"/>
    </location>
</feature>
<evidence type="ECO:0000256" key="1">
    <source>
        <dbReference type="ARBA" id="ARBA00007523"/>
    </source>
</evidence>
<dbReference type="GO" id="GO:0046872">
    <property type="term" value="F:metal ion binding"/>
    <property type="evidence" value="ECO:0007669"/>
    <property type="project" value="UniProtKB-KW"/>
</dbReference>
<comment type="caution">
    <text evidence="7">The sequence shown here is derived from an EMBL/GenBank/DDBJ whole genome shotgun (WGS) entry which is preliminary data.</text>
</comment>
<keyword evidence="5" id="KW-0411">Iron-sulfur</keyword>
<dbReference type="PROSITE" id="PS00645">
    <property type="entry name" value="COMPLEX1_51K_2"/>
    <property type="match status" value="1"/>
</dbReference>
<dbReference type="Pfam" id="PF10589">
    <property type="entry name" value="NADH_4Fe-4S"/>
    <property type="match status" value="1"/>
</dbReference>
<dbReference type="Gene3D" id="3.40.30.10">
    <property type="entry name" value="Glutaredoxin"/>
    <property type="match status" value="2"/>
</dbReference>
<dbReference type="Gene3D" id="1.10.10.1590">
    <property type="entry name" value="NADH-quinone oxidoreductase subunit E"/>
    <property type="match status" value="1"/>
</dbReference>
<dbReference type="SUPFAM" id="SSF140490">
    <property type="entry name" value="Nqo1C-terminal domain-like"/>
    <property type="match status" value="1"/>
</dbReference>
<dbReference type="CDD" id="cd03064">
    <property type="entry name" value="TRX_Fd_NuoE"/>
    <property type="match status" value="1"/>
</dbReference>
<evidence type="ECO:0000259" key="6">
    <source>
        <dbReference type="SMART" id="SM00928"/>
    </source>
</evidence>